<dbReference type="Proteomes" id="UP000294513">
    <property type="component" value="Unassembled WGS sequence"/>
</dbReference>
<dbReference type="OrthoDB" id="4542805at2"/>
<reference evidence="1 2" key="1">
    <citation type="submission" date="2019-03" db="EMBL/GenBank/DDBJ databases">
        <title>Draft genome sequences of novel Actinobacteria.</title>
        <authorList>
            <person name="Sahin N."/>
            <person name="Ay H."/>
            <person name="Saygin H."/>
        </authorList>
    </citation>
    <scope>NUCLEOTIDE SEQUENCE [LARGE SCALE GENOMIC DNA]</scope>
    <source>
        <strain evidence="1 2">H3C3</strain>
    </source>
</reference>
<protein>
    <submittedName>
        <fullName evidence="1">Uncharacterized protein</fullName>
    </submittedName>
</protein>
<proteinExistence type="predicted"/>
<keyword evidence="2" id="KW-1185">Reference proteome</keyword>
<organism evidence="1 2">
    <name type="scientific">Actinomadura rubrisoli</name>
    <dbReference type="NCBI Taxonomy" id="2530368"/>
    <lineage>
        <taxon>Bacteria</taxon>
        <taxon>Bacillati</taxon>
        <taxon>Actinomycetota</taxon>
        <taxon>Actinomycetes</taxon>
        <taxon>Streptosporangiales</taxon>
        <taxon>Thermomonosporaceae</taxon>
        <taxon>Actinomadura</taxon>
    </lineage>
</organism>
<sequence length="152" mass="17106">TTPATSTPVRVQVHYGSVKKLGHWTDSRAFEVRARRGMAVLDLRSSRIADGDIEVEVDLDHSMVKLLVPEDARIDHWDLRYTGRGRVKDWTGTDGEGRRIRITGEVRHGEIRVHRGGIAILSAMFSREYVKDVRRAHREGGTPTVDDPGRVA</sequence>
<evidence type="ECO:0000313" key="2">
    <source>
        <dbReference type="Proteomes" id="UP000294513"/>
    </source>
</evidence>
<name>A0A4R5A6V8_9ACTN</name>
<comment type="caution">
    <text evidence="1">The sequence shown here is derived from an EMBL/GenBank/DDBJ whole genome shotgun (WGS) entry which is preliminary data.</text>
</comment>
<evidence type="ECO:0000313" key="1">
    <source>
        <dbReference type="EMBL" id="TDD65302.1"/>
    </source>
</evidence>
<gene>
    <name evidence="1" type="ORF">E1298_41530</name>
</gene>
<dbReference type="AlphaFoldDB" id="A0A4R5A6V8"/>
<accession>A0A4R5A6V8</accession>
<feature type="non-terminal residue" evidence="1">
    <location>
        <position position="1"/>
    </location>
</feature>
<dbReference type="EMBL" id="SMKU01000416">
    <property type="protein sequence ID" value="TDD65302.1"/>
    <property type="molecule type" value="Genomic_DNA"/>
</dbReference>
<dbReference type="RefSeq" id="WP_131902875.1">
    <property type="nucleotide sequence ID" value="NZ_SMKU01000416.1"/>
</dbReference>